<name>A0ABU8ITD0_9BURK</name>
<gene>
    <name evidence="1" type="ORF">H3V53_16115</name>
</gene>
<dbReference type="Proteomes" id="UP001386437">
    <property type="component" value="Unassembled WGS sequence"/>
</dbReference>
<sequence length="63" mass="6540">MKTSPVVLVTARGAAADAPRRSPSRAGARIAMSGRRANAIVYRASANFLAGAMRRVKGRLTAG</sequence>
<accession>A0ABU8ITD0</accession>
<keyword evidence="2" id="KW-1185">Reference proteome</keyword>
<evidence type="ECO:0000313" key="2">
    <source>
        <dbReference type="Proteomes" id="UP001386437"/>
    </source>
</evidence>
<comment type="caution">
    <text evidence="1">The sequence shown here is derived from an EMBL/GenBank/DDBJ whole genome shotgun (WGS) entry which is preliminary data.</text>
</comment>
<dbReference type="RefSeq" id="WP_336598808.1">
    <property type="nucleotide sequence ID" value="NZ_JACFYJ010000023.1"/>
</dbReference>
<reference evidence="1 2" key="1">
    <citation type="journal article" date="2022" name="Arch. Microbiol.">
        <title>Paraburkholderia bengalensis sp. nov. isolated from roots of Oryza sativa, IR64.</title>
        <authorList>
            <person name="Nag P."/>
            <person name="Mondal N."/>
            <person name="Sarkar J."/>
            <person name="Das S."/>
        </authorList>
    </citation>
    <scope>NUCLEOTIDE SEQUENCE [LARGE SCALE GENOMIC DNA]</scope>
    <source>
        <strain evidence="1 2">IR64_4_BI</strain>
    </source>
</reference>
<dbReference type="EMBL" id="JACFYJ010000023">
    <property type="protein sequence ID" value="MEI5998678.1"/>
    <property type="molecule type" value="Genomic_DNA"/>
</dbReference>
<proteinExistence type="predicted"/>
<organism evidence="1 2">
    <name type="scientific">Paraburkholderia bengalensis</name>
    <dbReference type="NCBI Taxonomy" id="2747562"/>
    <lineage>
        <taxon>Bacteria</taxon>
        <taxon>Pseudomonadati</taxon>
        <taxon>Pseudomonadota</taxon>
        <taxon>Betaproteobacteria</taxon>
        <taxon>Burkholderiales</taxon>
        <taxon>Burkholderiaceae</taxon>
        <taxon>Paraburkholderia</taxon>
    </lineage>
</organism>
<evidence type="ECO:0000313" key="1">
    <source>
        <dbReference type="EMBL" id="MEI5998678.1"/>
    </source>
</evidence>
<protein>
    <submittedName>
        <fullName evidence="1">Uncharacterized protein</fullName>
    </submittedName>
</protein>